<dbReference type="InterPro" id="IPR001296">
    <property type="entry name" value="Glyco_trans_1"/>
</dbReference>
<organism evidence="2 3">
    <name type="scientific">Rubrivivax rivuli</name>
    <dbReference type="NCBI Taxonomy" id="1862385"/>
    <lineage>
        <taxon>Bacteria</taxon>
        <taxon>Pseudomonadati</taxon>
        <taxon>Pseudomonadota</taxon>
        <taxon>Betaproteobacteria</taxon>
        <taxon>Burkholderiales</taxon>
        <taxon>Sphaerotilaceae</taxon>
        <taxon>Rubrivivax</taxon>
    </lineage>
</organism>
<protein>
    <submittedName>
        <fullName evidence="2">TIGR04348 family glycosyltransferase</fullName>
    </submittedName>
</protein>
<proteinExistence type="predicted"/>
<name>A0A437RM32_9BURK</name>
<dbReference type="Gene3D" id="3.40.50.2000">
    <property type="entry name" value="Glycogen Phosphorylase B"/>
    <property type="match status" value="1"/>
</dbReference>
<evidence type="ECO:0000313" key="3">
    <source>
        <dbReference type="Proteomes" id="UP000285575"/>
    </source>
</evidence>
<keyword evidence="2" id="KW-0808">Transferase</keyword>
<comment type="caution">
    <text evidence="2">The sequence shown here is derived from an EMBL/GenBank/DDBJ whole genome shotgun (WGS) entry which is preliminary data.</text>
</comment>
<dbReference type="PANTHER" id="PTHR46660:SF2">
    <property type="entry name" value="GLYCOSYLTRANSFERASE 1 DOMAIN-CONTAINING PROTEIN 1"/>
    <property type="match status" value="1"/>
</dbReference>
<dbReference type="Pfam" id="PF00534">
    <property type="entry name" value="Glycos_transf_1"/>
    <property type="match status" value="1"/>
</dbReference>
<dbReference type="InterPro" id="IPR027627">
    <property type="entry name" value="Glycosyltransferase_put"/>
</dbReference>
<dbReference type="OrthoDB" id="8563324at2"/>
<gene>
    <name evidence="2" type="ORF">EOE66_07860</name>
</gene>
<dbReference type="InterPro" id="IPR052622">
    <property type="entry name" value="Glycosyltransferase_G1"/>
</dbReference>
<evidence type="ECO:0000313" key="2">
    <source>
        <dbReference type="EMBL" id="RVU47635.1"/>
    </source>
</evidence>
<accession>A0A437RM32</accession>
<dbReference type="NCBIfam" id="TIGR04348">
    <property type="entry name" value="selenoneine biosynthesis selenosugar synthase SenB"/>
    <property type="match status" value="1"/>
</dbReference>
<dbReference type="Proteomes" id="UP000285575">
    <property type="component" value="Unassembled WGS sequence"/>
</dbReference>
<dbReference type="AlphaFoldDB" id="A0A437RM32"/>
<feature type="domain" description="Glycosyl transferase family 1" evidence="1">
    <location>
        <begin position="253"/>
        <end position="401"/>
    </location>
</feature>
<keyword evidence="3" id="KW-1185">Reference proteome</keyword>
<dbReference type="GO" id="GO:0016757">
    <property type="term" value="F:glycosyltransferase activity"/>
    <property type="evidence" value="ECO:0007669"/>
    <property type="project" value="InterPro"/>
</dbReference>
<sequence>MGHAAGVVERVIGRARVVCGVGQRPARALPGRESLGPVSLEPADVPQFPQRRVELGPLRYLKTGQGVFEGREKAQRVGARGLQGLRQGFGATLTGLQGRRRYARIVHRSSLVIVTPALADANNGNWQTAHRWAALLRPAYRVHLTSHWQGGDEALMIALHARRSAASIAAWRSSRSPAAQRPLVVVLTGTDLYRDIATDAPARQSLALADALVVLNELGARSLPPALRSKAHVVLQSCSARAPQARTPRHLRCLMVGHLRDEKDPRTYWRAAQRLTGRPDIHLDHIGAALDPALGAEAAALAAQHPRFRWLGGLPHASVRRRIQGAHVLVHSSRMEGGAHVVIEALRSGTPVLASRIDGNVGLLGEGHEGLFDVGDDAALATLLARARDEPAMLERLAAQGALRAPLFTPEAEQAALHRLLGSLIARTPDETPR</sequence>
<dbReference type="EMBL" id="SACR01000002">
    <property type="protein sequence ID" value="RVU47635.1"/>
    <property type="molecule type" value="Genomic_DNA"/>
</dbReference>
<evidence type="ECO:0000259" key="1">
    <source>
        <dbReference type="Pfam" id="PF00534"/>
    </source>
</evidence>
<dbReference type="PANTHER" id="PTHR46660">
    <property type="match status" value="1"/>
</dbReference>
<dbReference type="CDD" id="cd03801">
    <property type="entry name" value="GT4_PimA-like"/>
    <property type="match status" value="1"/>
</dbReference>
<reference evidence="2 3" key="1">
    <citation type="submission" date="2019-01" db="EMBL/GenBank/DDBJ databases">
        <authorList>
            <person name="Chen W.-M."/>
        </authorList>
    </citation>
    <scope>NUCLEOTIDE SEQUENCE [LARGE SCALE GENOMIC DNA]</scope>
    <source>
        <strain evidence="2 3">KYPY4</strain>
    </source>
</reference>
<dbReference type="SUPFAM" id="SSF53756">
    <property type="entry name" value="UDP-Glycosyltransferase/glycogen phosphorylase"/>
    <property type="match status" value="1"/>
</dbReference>